<dbReference type="InterPro" id="IPR040521">
    <property type="entry name" value="KDZ"/>
</dbReference>
<evidence type="ECO:0008006" key="3">
    <source>
        <dbReference type="Google" id="ProtNLM"/>
    </source>
</evidence>
<dbReference type="EMBL" id="KN837325">
    <property type="protein sequence ID" value="KIJ27740.1"/>
    <property type="molecule type" value="Genomic_DNA"/>
</dbReference>
<dbReference type="OrthoDB" id="2505969at2759"/>
<organism evidence="1 2">
    <name type="scientific">Sphaerobolus stellatus (strain SS14)</name>
    <dbReference type="NCBI Taxonomy" id="990650"/>
    <lineage>
        <taxon>Eukaryota</taxon>
        <taxon>Fungi</taxon>
        <taxon>Dikarya</taxon>
        <taxon>Basidiomycota</taxon>
        <taxon>Agaricomycotina</taxon>
        <taxon>Agaricomycetes</taxon>
        <taxon>Phallomycetidae</taxon>
        <taxon>Geastrales</taxon>
        <taxon>Sphaerobolaceae</taxon>
        <taxon>Sphaerobolus</taxon>
    </lineage>
</organism>
<feature type="non-terminal residue" evidence="1">
    <location>
        <position position="1"/>
    </location>
</feature>
<gene>
    <name evidence="1" type="ORF">M422DRAFT_92825</name>
</gene>
<evidence type="ECO:0000313" key="2">
    <source>
        <dbReference type="Proteomes" id="UP000054279"/>
    </source>
</evidence>
<reference evidence="1 2" key="1">
    <citation type="submission" date="2014-06" db="EMBL/GenBank/DDBJ databases">
        <title>Evolutionary Origins and Diversification of the Mycorrhizal Mutualists.</title>
        <authorList>
            <consortium name="DOE Joint Genome Institute"/>
            <consortium name="Mycorrhizal Genomics Consortium"/>
            <person name="Kohler A."/>
            <person name="Kuo A."/>
            <person name="Nagy L.G."/>
            <person name="Floudas D."/>
            <person name="Copeland A."/>
            <person name="Barry K.W."/>
            <person name="Cichocki N."/>
            <person name="Veneault-Fourrey C."/>
            <person name="LaButti K."/>
            <person name="Lindquist E.A."/>
            <person name="Lipzen A."/>
            <person name="Lundell T."/>
            <person name="Morin E."/>
            <person name="Murat C."/>
            <person name="Riley R."/>
            <person name="Ohm R."/>
            <person name="Sun H."/>
            <person name="Tunlid A."/>
            <person name="Henrissat B."/>
            <person name="Grigoriev I.V."/>
            <person name="Hibbett D.S."/>
            <person name="Martin F."/>
        </authorList>
    </citation>
    <scope>NUCLEOTIDE SEQUENCE [LARGE SCALE GENOMIC DNA]</scope>
    <source>
        <strain evidence="1 2">SS14</strain>
    </source>
</reference>
<feature type="non-terminal residue" evidence="1">
    <location>
        <position position="229"/>
    </location>
</feature>
<accession>A0A0C9UR24</accession>
<proteinExistence type="predicted"/>
<dbReference type="HOGENOM" id="CLU_013084_3_3_1"/>
<name>A0A0C9UR24_SPHS4</name>
<protein>
    <recommendedName>
        <fullName evidence="3">CxC1-like cysteine cluster associated with KDZ transposases domain-containing protein</fullName>
    </recommendedName>
</protein>
<evidence type="ECO:0000313" key="1">
    <source>
        <dbReference type="EMBL" id="KIJ27740.1"/>
    </source>
</evidence>
<dbReference type="AlphaFoldDB" id="A0A0C9UR24"/>
<sequence>KWTNETLLHHGCLGSAPLKPQSAFTLHTLAQYHETHRSCPRLSIEAEIRALCNLNKIPYQKPMADQFCIAYDTYLEILGRVQAQVDVALKHDSPNWRALNACPACDYRLNGELSLTYSKLICIDGNNSLRRVNLKLTRDVVAYIDTRTARMDYWITPQEVDVFKNEVRARRAKLGADEMEDDATQVYEPGDVADGASFTSICVECWRNAGPDERKKMWEMFVETGVFVA</sequence>
<dbReference type="Proteomes" id="UP000054279">
    <property type="component" value="Unassembled WGS sequence"/>
</dbReference>
<dbReference type="Pfam" id="PF18758">
    <property type="entry name" value="KDZ"/>
    <property type="match status" value="1"/>
</dbReference>
<keyword evidence="2" id="KW-1185">Reference proteome</keyword>